<dbReference type="KEGG" id="mmar:MODMU_1119"/>
<dbReference type="HOGENOM" id="CLU_125060_0_1_11"/>
<dbReference type="EMBL" id="FO203431">
    <property type="protein sequence ID" value="CCH86569.1"/>
    <property type="molecule type" value="Genomic_DNA"/>
</dbReference>
<evidence type="ECO:0000259" key="1">
    <source>
        <dbReference type="Pfam" id="PF12680"/>
    </source>
</evidence>
<evidence type="ECO:0000313" key="3">
    <source>
        <dbReference type="Proteomes" id="UP000006461"/>
    </source>
</evidence>
<dbReference type="STRING" id="477641.MODMU_1119"/>
<proteinExistence type="predicted"/>
<dbReference type="OMA" id="WAFRDSA"/>
<feature type="domain" description="SnoaL-like" evidence="1">
    <location>
        <begin position="13"/>
        <end position="107"/>
    </location>
</feature>
<sequence>MTTTTAGHAAVDGYARAWLEPDPAARRALLEQCWAVDGVYCDPLGQVTGRDGLADHIGGFQAEQPGARLEVVSGVDEHDGWLRFGWQLRAPDGSVALEGTDFGELDGDGVLRRIIGFFGPLPPGGSTS</sequence>
<dbReference type="Pfam" id="PF12680">
    <property type="entry name" value="SnoaL_2"/>
    <property type="match status" value="1"/>
</dbReference>
<dbReference type="Proteomes" id="UP000006461">
    <property type="component" value="Chromosome"/>
</dbReference>
<dbReference type="InterPro" id="IPR037401">
    <property type="entry name" value="SnoaL-like"/>
</dbReference>
<dbReference type="InterPro" id="IPR032710">
    <property type="entry name" value="NTF2-like_dom_sf"/>
</dbReference>
<name>I4ET56_MODI5</name>
<dbReference type="OrthoDB" id="9808719at2"/>
<organism evidence="2 3">
    <name type="scientific">Modestobacter italicus (strain DSM 44449 / CECT 9708 / BC 501)</name>
    <dbReference type="NCBI Taxonomy" id="2732864"/>
    <lineage>
        <taxon>Bacteria</taxon>
        <taxon>Bacillati</taxon>
        <taxon>Actinomycetota</taxon>
        <taxon>Actinomycetes</taxon>
        <taxon>Geodermatophilales</taxon>
        <taxon>Geodermatophilaceae</taxon>
        <taxon>Modestobacter</taxon>
    </lineage>
</organism>
<evidence type="ECO:0000313" key="2">
    <source>
        <dbReference type="EMBL" id="CCH86569.1"/>
    </source>
</evidence>
<keyword evidence="3" id="KW-1185">Reference proteome</keyword>
<dbReference type="SUPFAM" id="SSF54427">
    <property type="entry name" value="NTF2-like"/>
    <property type="match status" value="1"/>
</dbReference>
<dbReference type="AlphaFoldDB" id="I4ET56"/>
<dbReference type="eggNOG" id="COG2329">
    <property type="taxonomic scope" value="Bacteria"/>
</dbReference>
<accession>I4ET56</accession>
<dbReference type="Gene3D" id="3.10.450.50">
    <property type="match status" value="1"/>
</dbReference>
<gene>
    <name evidence="2" type="ordered locus">MODMU_1119</name>
</gene>
<reference evidence="2 3" key="1">
    <citation type="journal article" date="2012" name="J. Bacteriol.">
        <title>Genome Sequence of Radiation-Resistant Modestobacter marinus Strain BC501, a Representative Actinobacterium That Thrives on Calcareous Stone Surfaces.</title>
        <authorList>
            <person name="Normand P."/>
            <person name="Gury J."/>
            <person name="Pujic P."/>
            <person name="Chouaia B."/>
            <person name="Crotti E."/>
            <person name="Brusetti L."/>
            <person name="Daffonchio D."/>
            <person name="Vacherie B."/>
            <person name="Barbe V."/>
            <person name="Medigue C."/>
            <person name="Calteau A."/>
            <person name="Ghodhbane-Gtari F."/>
            <person name="Essoussi I."/>
            <person name="Nouioui I."/>
            <person name="Abbassi-Ghozzi I."/>
            <person name="Gtari M."/>
        </authorList>
    </citation>
    <scope>NUCLEOTIDE SEQUENCE [LARGE SCALE GENOMIC DNA]</scope>
    <source>
        <strain evidence="3">BC 501</strain>
    </source>
</reference>
<protein>
    <recommendedName>
        <fullName evidence="1">SnoaL-like domain-containing protein</fullName>
    </recommendedName>
</protein>